<evidence type="ECO:0000313" key="2">
    <source>
        <dbReference type="EMBL" id="THG96124.1"/>
    </source>
</evidence>
<evidence type="ECO:0000313" key="3">
    <source>
        <dbReference type="Proteomes" id="UP000308199"/>
    </source>
</evidence>
<dbReference type="EMBL" id="SGPK01000904">
    <property type="protein sequence ID" value="THG96124.1"/>
    <property type="molecule type" value="Genomic_DNA"/>
</dbReference>
<gene>
    <name evidence="2" type="ORF">EW145_g7838</name>
</gene>
<dbReference type="AlphaFoldDB" id="A0A4S4KDE8"/>
<accession>A0A4S4KDE8</accession>
<feature type="compositionally biased region" description="Basic and acidic residues" evidence="1">
    <location>
        <begin position="324"/>
        <end position="348"/>
    </location>
</feature>
<sequence>MQHTYAPPPLPSQRRRVITCDNIIYVAFNADHVPRPPLPHTADFLNANVLPSLSWSSNMHPYLGWVPRNPSFTGAILGRLDARECSKIEMKGRGQYVLSPEVTASWTNLEHSLRALVSSLLGLLPRNWSTFPLDMQDPRLPTSFGFTDIHATHKNALRAARRSRNAFIPIIAYATYLIMRLRHVAQGNGWEVDSWSRQLQESDKLPPAWINEVLVSDIANMETARMGVFVHLLSCQFLRDVRTFIMFGMPVWFVWDSTQQNTPHDWADLIRPTTQELTNTSVRDSGSLMDTSGDWGEVNAAVEDASSNKPKLRMRNEAAQSNKKRLENETPERRIQRERREKAAEEKQVPGKRGARVYEWLESETSAGVLIRMAVSRASVEDTWDNYRVSQKCYDGFHDEWDLCDGFDPAPRNYGPPTDEFDKDDDNWDVPAVTGQAFINGLDALGPNDLVEDLLQQGGPPGNDGTHKG</sequence>
<dbReference type="Proteomes" id="UP000308199">
    <property type="component" value="Unassembled WGS sequence"/>
</dbReference>
<proteinExistence type="predicted"/>
<feature type="region of interest" description="Disordered" evidence="1">
    <location>
        <begin position="304"/>
        <end position="348"/>
    </location>
</feature>
<keyword evidence="3" id="KW-1185">Reference proteome</keyword>
<evidence type="ECO:0000256" key="1">
    <source>
        <dbReference type="SAM" id="MobiDB-lite"/>
    </source>
</evidence>
<reference evidence="2 3" key="1">
    <citation type="submission" date="2019-02" db="EMBL/GenBank/DDBJ databases">
        <title>Genome sequencing of the rare red list fungi Phellinidium pouzarii.</title>
        <authorList>
            <person name="Buettner E."/>
            <person name="Kellner H."/>
        </authorList>
    </citation>
    <scope>NUCLEOTIDE SEQUENCE [LARGE SCALE GENOMIC DNA]</scope>
    <source>
        <strain evidence="2 3">DSM 108285</strain>
    </source>
</reference>
<comment type="caution">
    <text evidence="2">The sequence shown here is derived from an EMBL/GenBank/DDBJ whole genome shotgun (WGS) entry which is preliminary data.</text>
</comment>
<protein>
    <submittedName>
        <fullName evidence="2">Uncharacterized protein</fullName>
    </submittedName>
</protein>
<feature type="non-terminal residue" evidence="2">
    <location>
        <position position="469"/>
    </location>
</feature>
<name>A0A4S4KDE8_9AGAM</name>
<organism evidence="2 3">
    <name type="scientific">Phellinidium pouzarii</name>
    <dbReference type="NCBI Taxonomy" id="167371"/>
    <lineage>
        <taxon>Eukaryota</taxon>
        <taxon>Fungi</taxon>
        <taxon>Dikarya</taxon>
        <taxon>Basidiomycota</taxon>
        <taxon>Agaricomycotina</taxon>
        <taxon>Agaricomycetes</taxon>
        <taxon>Hymenochaetales</taxon>
        <taxon>Hymenochaetaceae</taxon>
        <taxon>Phellinidium</taxon>
    </lineage>
</organism>